<evidence type="ECO:0000256" key="9">
    <source>
        <dbReference type="RuleBase" id="RU351113"/>
    </source>
</evidence>
<dbReference type="InterPro" id="IPR004117">
    <property type="entry name" value="7tm6_olfct_rcpt"/>
</dbReference>
<evidence type="ECO:0000313" key="10">
    <source>
        <dbReference type="EMBL" id="CAH0401651.1"/>
    </source>
</evidence>
<feature type="transmembrane region" description="Helical" evidence="9">
    <location>
        <begin position="251"/>
        <end position="275"/>
    </location>
</feature>
<keyword evidence="3 9" id="KW-0812">Transmembrane</keyword>
<evidence type="ECO:0000256" key="2">
    <source>
        <dbReference type="ARBA" id="ARBA00022606"/>
    </source>
</evidence>
<keyword evidence="4 9" id="KW-0552">Olfaction</keyword>
<keyword evidence="8 9" id="KW-0807">Transducer</keyword>
<dbReference type="Proteomes" id="UP001153292">
    <property type="component" value="Chromosome 2"/>
</dbReference>
<organism evidence="10 11">
    <name type="scientific">Chilo suppressalis</name>
    <name type="common">Asiatic rice borer moth</name>
    <dbReference type="NCBI Taxonomy" id="168631"/>
    <lineage>
        <taxon>Eukaryota</taxon>
        <taxon>Metazoa</taxon>
        <taxon>Ecdysozoa</taxon>
        <taxon>Arthropoda</taxon>
        <taxon>Hexapoda</taxon>
        <taxon>Insecta</taxon>
        <taxon>Pterygota</taxon>
        <taxon>Neoptera</taxon>
        <taxon>Endopterygota</taxon>
        <taxon>Lepidoptera</taxon>
        <taxon>Glossata</taxon>
        <taxon>Ditrysia</taxon>
        <taxon>Pyraloidea</taxon>
        <taxon>Crambidae</taxon>
        <taxon>Crambinae</taxon>
        <taxon>Chilo</taxon>
    </lineage>
</organism>
<evidence type="ECO:0000256" key="5">
    <source>
        <dbReference type="ARBA" id="ARBA00022989"/>
    </source>
</evidence>
<feature type="transmembrane region" description="Helical" evidence="9">
    <location>
        <begin position="359"/>
        <end position="377"/>
    </location>
</feature>
<feature type="transmembrane region" description="Helical" evidence="9">
    <location>
        <begin position="97"/>
        <end position="119"/>
    </location>
</feature>
<keyword evidence="11" id="KW-1185">Reference proteome</keyword>
<evidence type="ECO:0000256" key="6">
    <source>
        <dbReference type="ARBA" id="ARBA00023136"/>
    </source>
</evidence>
<name>A0ABN8AZ03_CHISP</name>
<keyword evidence="6 9" id="KW-0472">Membrane</keyword>
<protein>
    <recommendedName>
        <fullName evidence="9">Odorant receptor</fullName>
    </recommendedName>
</protein>
<keyword evidence="7 9" id="KW-0675">Receptor</keyword>
<evidence type="ECO:0000256" key="8">
    <source>
        <dbReference type="ARBA" id="ARBA00023224"/>
    </source>
</evidence>
<evidence type="ECO:0000256" key="7">
    <source>
        <dbReference type="ARBA" id="ARBA00023170"/>
    </source>
</evidence>
<evidence type="ECO:0000256" key="3">
    <source>
        <dbReference type="ARBA" id="ARBA00022692"/>
    </source>
</evidence>
<dbReference type="PANTHER" id="PTHR21137:SF44">
    <property type="entry name" value="ODORANT RECEPTOR 13A-RELATED"/>
    <property type="match status" value="1"/>
</dbReference>
<feature type="transmembrane region" description="Helical" evidence="9">
    <location>
        <begin position="27"/>
        <end position="44"/>
    </location>
</feature>
<comment type="subcellular location">
    <subcellularLocation>
        <location evidence="9">Cell membrane</location>
        <topology evidence="9">Multi-pass membrane protein</topology>
    </subcellularLocation>
    <subcellularLocation>
        <location evidence="1">Membrane</location>
        <topology evidence="1">Multi-pass membrane protein</topology>
    </subcellularLocation>
</comment>
<evidence type="ECO:0000313" key="11">
    <source>
        <dbReference type="Proteomes" id="UP001153292"/>
    </source>
</evidence>
<reference evidence="10" key="1">
    <citation type="submission" date="2021-12" db="EMBL/GenBank/DDBJ databases">
        <authorList>
            <person name="King R."/>
        </authorList>
    </citation>
    <scope>NUCLEOTIDE SEQUENCE</scope>
</reference>
<gene>
    <name evidence="10" type="ORF">CHILSU_LOCUS4883</name>
</gene>
<dbReference type="Pfam" id="PF02949">
    <property type="entry name" value="7tm_6"/>
    <property type="match status" value="1"/>
</dbReference>
<accession>A0ABN8AZ03</accession>
<keyword evidence="2 9" id="KW-0716">Sensory transduction</keyword>
<proteinExistence type="inferred from homology"/>
<comment type="caution">
    <text evidence="9">Lacks conserved residue(s) required for the propagation of feature annotation.</text>
</comment>
<keyword evidence="5 9" id="KW-1133">Transmembrane helix</keyword>
<comment type="similarity">
    <text evidence="9">Belongs to the insect chemoreceptor superfamily. Heteromeric odorant receptor channel (TC 1.A.69) family.</text>
</comment>
<evidence type="ECO:0000256" key="1">
    <source>
        <dbReference type="ARBA" id="ARBA00004141"/>
    </source>
</evidence>
<feature type="transmembrane region" description="Helical" evidence="9">
    <location>
        <begin position="167"/>
        <end position="187"/>
    </location>
</feature>
<dbReference type="PANTHER" id="PTHR21137">
    <property type="entry name" value="ODORANT RECEPTOR"/>
    <property type="match status" value="1"/>
</dbReference>
<sequence>MFVALWLESIKMAQDALSAMNGSLEDVVGSFGMVPCIGYLPLGLTKTYMMKRDPLVFENMVKKLRNMFPKGIVTEEEHKIVKPALTRLNYVNKGYYWYNNMSLVIFLFDTYINGVHWAIGHDVPAVLPFGYWLPFDPAQSVPAFMILLNLQVWHAILAIWFSMCGDLLMFTFLTHISLQFDLLAVRIRRLIYVPVDKQLLAEYPLGLYDAEHLNDSKTTEDMRNGSYLKEVKDIIKNHYDLMRLAADVEGIYSFPMLIHFFNSSIIICFCTFCGALVENWNEMRYKCFLFVALFESLLLCWFGHRLIESSQDISQAVYNSGWYKASSKIKSSLLVILIRAQRPLHITTFGYSVISLKTFTTLIKTAWLYFTLLLNLYKKP</sequence>
<dbReference type="EMBL" id="OU963895">
    <property type="protein sequence ID" value="CAH0401651.1"/>
    <property type="molecule type" value="Genomic_DNA"/>
</dbReference>
<feature type="transmembrane region" description="Helical" evidence="9">
    <location>
        <begin position="139"/>
        <end position="160"/>
    </location>
</feature>
<evidence type="ECO:0000256" key="4">
    <source>
        <dbReference type="ARBA" id="ARBA00022725"/>
    </source>
</evidence>